<dbReference type="AlphaFoldDB" id="A0A813ULA2"/>
<dbReference type="GO" id="GO:0005509">
    <property type="term" value="F:calcium ion binding"/>
    <property type="evidence" value="ECO:0007669"/>
    <property type="project" value="UniProtKB-UniRule"/>
</dbReference>
<feature type="domain" description="Cadherin" evidence="6">
    <location>
        <begin position="247"/>
        <end position="374"/>
    </location>
</feature>
<gene>
    <name evidence="7" type="ORF">OXX778_LOCUS7952</name>
</gene>
<dbReference type="GO" id="GO:0005886">
    <property type="term" value="C:plasma membrane"/>
    <property type="evidence" value="ECO:0007669"/>
    <property type="project" value="InterPro"/>
</dbReference>
<dbReference type="Gene3D" id="2.60.40.60">
    <property type="entry name" value="Cadherins"/>
    <property type="match status" value="2"/>
</dbReference>
<evidence type="ECO:0000256" key="3">
    <source>
        <dbReference type="ARBA" id="ARBA00022989"/>
    </source>
</evidence>
<evidence type="ECO:0000259" key="6">
    <source>
        <dbReference type="PROSITE" id="PS50268"/>
    </source>
</evidence>
<evidence type="ECO:0000313" key="7">
    <source>
        <dbReference type="EMBL" id="CAF0830739.1"/>
    </source>
</evidence>
<dbReference type="PROSITE" id="PS00232">
    <property type="entry name" value="CADHERIN_1"/>
    <property type="match status" value="2"/>
</dbReference>
<dbReference type="PANTHER" id="PTHR24026:SF133">
    <property type="entry name" value="CADHERIN-RELATED FAMILY MEMBER 2"/>
    <property type="match status" value="1"/>
</dbReference>
<reference evidence="7" key="1">
    <citation type="submission" date="2021-02" db="EMBL/GenBank/DDBJ databases">
        <authorList>
            <person name="Nowell W R."/>
        </authorList>
    </citation>
    <scope>NUCLEOTIDE SEQUENCE</scope>
    <source>
        <strain evidence="7">Ploen Becks lab</strain>
    </source>
</reference>
<dbReference type="PANTHER" id="PTHR24026">
    <property type="entry name" value="FAT ATYPICAL CADHERIN-RELATED"/>
    <property type="match status" value="1"/>
</dbReference>
<evidence type="ECO:0000313" key="8">
    <source>
        <dbReference type="Proteomes" id="UP000663879"/>
    </source>
</evidence>
<accession>A0A813ULA2</accession>
<comment type="subcellular location">
    <subcellularLocation>
        <location evidence="1">Membrane</location>
    </subcellularLocation>
</comment>
<dbReference type="OrthoDB" id="8961010at2759"/>
<dbReference type="EMBL" id="CAJNOC010001057">
    <property type="protein sequence ID" value="CAF0830739.1"/>
    <property type="molecule type" value="Genomic_DNA"/>
</dbReference>
<name>A0A813ULA2_9BILA</name>
<dbReference type="PROSITE" id="PS50268">
    <property type="entry name" value="CADHERIN_2"/>
    <property type="match status" value="2"/>
</dbReference>
<keyword evidence="8" id="KW-1185">Reference proteome</keyword>
<dbReference type="InterPro" id="IPR002126">
    <property type="entry name" value="Cadherin-like_dom"/>
</dbReference>
<keyword evidence="5" id="KW-0106">Calcium</keyword>
<feature type="domain" description="Cadherin" evidence="6">
    <location>
        <begin position="391"/>
        <end position="536"/>
    </location>
</feature>
<dbReference type="PRINTS" id="PR00205">
    <property type="entry name" value="CADHERIN"/>
</dbReference>
<keyword evidence="3" id="KW-1133">Transmembrane helix</keyword>
<comment type="caution">
    <text evidence="7">The sequence shown here is derived from an EMBL/GenBank/DDBJ whole genome shotgun (WGS) entry which is preliminary data.</text>
</comment>
<dbReference type="GO" id="GO:0007156">
    <property type="term" value="P:homophilic cell adhesion via plasma membrane adhesion molecules"/>
    <property type="evidence" value="ECO:0007669"/>
    <property type="project" value="InterPro"/>
</dbReference>
<organism evidence="7 8">
    <name type="scientific">Brachionus calyciflorus</name>
    <dbReference type="NCBI Taxonomy" id="104777"/>
    <lineage>
        <taxon>Eukaryota</taxon>
        <taxon>Metazoa</taxon>
        <taxon>Spiralia</taxon>
        <taxon>Gnathifera</taxon>
        <taxon>Rotifera</taxon>
        <taxon>Eurotatoria</taxon>
        <taxon>Monogononta</taxon>
        <taxon>Pseudotrocha</taxon>
        <taxon>Ploima</taxon>
        <taxon>Brachionidae</taxon>
        <taxon>Brachionus</taxon>
    </lineage>
</organism>
<keyword evidence="4" id="KW-0472">Membrane</keyword>
<proteinExistence type="predicted"/>
<evidence type="ECO:0000256" key="4">
    <source>
        <dbReference type="ARBA" id="ARBA00023136"/>
    </source>
</evidence>
<dbReference type="InterPro" id="IPR020894">
    <property type="entry name" value="Cadherin_CS"/>
</dbReference>
<keyword evidence="2" id="KW-0812">Transmembrane</keyword>
<protein>
    <recommendedName>
        <fullName evidence="6">Cadherin domain-containing protein</fullName>
    </recommendedName>
</protein>
<evidence type="ECO:0000256" key="2">
    <source>
        <dbReference type="ARBA" id="ARBA00022692"/>
    </source>
</evidence>
<sequence>MDFRIVFILVIYFARINCQLDLYFTKTLDGELFHTNLLPSLAENVSYIKAVDLRNNPITYSIISYEFIVDSGSGKVFLVSRLNPNLRDITFEIKIEIRASNGFRNITSFSRIRVINSDENPPEFIKTQNLFEIEEENLFPINLKYKNGSNFELLARNPYPLTNGVNVKCENLPSHPNSCEIFTLAKNELKTNTNEWYGSILALQKLDYVKQSIYMFILVASNSGKNTKKLTIQVKVLPSLKKAAQLSSSSYFFSVSEKQPKYTFIGQLSLYERYDLDIQNAFLINLVNSSEELIRTNIVDQDVNFEIVRKYLLIDGNNKLFTISEIDRDSLEIQNLNGIIKAWVKVYHKTRADIFNYFKINILVEDLNDNEPRFSIINQNKLINQFSDFPSQISFYSTIKENEPGPVLLNKLNTNERDTQIIMYDLDLGENSTIELQLNSYQPKNALDSCKPNTLEHYFQLDNLIESKSSLNFVNKIPFDFDTLNILPSFDVNGIAYKNLNISVMAQETKSIEKFKSKPLSITLKIQDTNDNKPILSQDNYYAYIRELNVNSAHQFILRFDVSDNDIGIFGIEGLKCFLLGQGSEK</sequence>
<evidence type="ECO:0000256" key="5">
    <source>
        <dbReference type="PROSITE-ProRule" id="PRU00043"/>
    </source>
</evidence>
<evidence type="ECO:0000256" key="1">
    <source>
        <dbReference type="ARBA" id="ARBA00004370"/>
    </source>
</evidence>
<dbReference type="Proteomes" id="UP000663879">
    <property type="component" value="Unassembled WGS sequence"/>
</dbReference>